<dbReference type="GO" id="GO:0004067">
    <property type="term" value="F:asparaginase activity"/>
    <property type="evidence" value="ECO:0007669"/>
    <property type="project" value="UniProtKB-UniRule"/>
</dbReference>
<evidence type="ECO:0000313" key="8">
    <source>
        <dbReference type="Proteomes" id="UP000009170"/>
    </source>
</evidence>
<dbReference type="RefSeq" id="XP_003082707.1">
    <property type="nucleotide sequence ID" value="XM_003082659.1"/>
</dbReference>
<dbReference type="SUPFAM" id="SSF53774">
    <property type="entry name" value="Glutaminase/Asparaginase"/>
    <property type="match status" value="1"/>
</dbReference>
<feature type="binding site" evidence="2">
    <location>
        <begin position="155"/>
        <end position="156"/>
    </location>
    <ligand>
        <name>substrate</name>
    </ligand>
</feature>
<evidence type="ECO:0000256" key="1">
    <source>
        <dbReference type="ARBA" id="ARBA00012920"/>
    </source>
</evidence>
<dbReference type="InterPro" id="IPR041725">
    <property type="entry name" value="L-asparaginase_I"/>
</dbReference>
<comment type="caution">
    <text evidence="7">The sequence shown here is derived from an EMBL/GenBank/DDBJ whole genome shotgun (WGS) entry which is preliminary data.</text>
</comment>
<dbReference type="InterPro" id="IPR027474">
    <property type="entry name" value="L-asparaginase_N"/>
</dbReference>
<dbReference type="InParanoid" id="Q00WU7"/>
<reference evidence="8" key="1">
    <citation type="journal article" date="2006" name="Proc. Natl. Acad. Sci. U.S.A.">
        <title>Genome analysis of the smallest free-living eukaryote Ostreococcus tauri unveils many unique features.</title>
        <authorList>
            <person name="Derelle E."/>
            <person name="Ferraz C."/>
            <person name="Rombauts S."/>
            <person name="Rouze P."/>
            <person name="Worden A.Z."/>
            <person name="Robbens S."/>
            <person name="Partensky F."/>
            <person name="Degroeve S."/>
            <person name="Echeynie S."/>
            <person name="Cooke R."/>
            <person name="Saeys Y."/>
            <person name="Wuyts J."/>
            <person name="Jabbari K."/>
            <person name="Bowler C."/>
            <person name="Panaud O."/>
            <person name="Piegu B."/>
            <person name="Ball S.G."/>
            <person name="Ral J.-P."/>
            <person name="Bouget F.-Y."/>
            <person name="Piganeau G."/>
            <person name="De Baets B."/>
            <person name="Picard A."/>
            <person name="Delseny M."/>
            <person name="Demaille J."/>
            <person name="Van de Peer Y."/>
            <person name="Moreau H."/>
        </authorList>
    </citation>
    <scope>NUCLEOTIDE SEQUENCE [LARGE SCALE GENOMIC DNA]</scope>
    <source>
        <strain evidence="8">OTTH 0595 / CCAP 157/2 / RCC745</strain>
    </source>
</reference>
<dbReference type="PRINTS" id="PR00139">
    <property type="entry name" value="ASNGLNASE"/>
</dbReference>
<dbReference type="Pfam" id="PF17763">
    <property type="entry name" value="Asparaginase_C"/>
    <property type="match status" value="1"/>
</dbReference>
<feature type="active site" evidence="3">
    <location>
        <position position="155"/>
    </location>
</feature>
<reference evidence="7 8" key="2">
    <citation type="journal article" date="2014" name="BMC Genomics">
        <title>An improved genome of the model marine alga Ostreococcus tauri unfolds by assessing Illumina de novo assemblies.</title>
        <authorList>
            <person name="Blanc-Mathieu R."/>
            <person name="Verhelst B."/>
            <person name="Derelle E."/>
            <person name="Rombauts S."/>
            <person name="Bouget F.Y."/>
            <person name="Carre I."/>
            <person name="Chateau A."/>
            <person name="Eyre-Walker A."/>
            <person name="Grimsley N."/>
            <person name="Moreau H."/>
            <person name="Piegu B."/>
            <person name="Rivals E."/>
            <person name="Schackwitz W."/>
            <person name="Van de Peer Y."/>
            <person name="Piganeau G."/>
        </authorList>
    </citation>
    <scope>NUCLEOTIDE SEQUENCE [LARGE SCALE GENOMIC DNA]</scope>
    <source>
        <strain evidence="8">OTTH 0595 / CCAP 157/2 / RCC745</strain>
    </source>
</reference>
<dbReference type="InterPro" id="IPR036152">
    <property type="entry name" value="Asp/glu_Ase-like_sf"/>
</dbReference>
<dbReference type="Gene3D" id="3.40.50.40">
    <property type="match status" value="1"/>
</dbReference>
<gene>
    <name evidence="7" type="ORF">OT_ostta13g02240</name>
</gene>
<evidence type="ECO:0000256" key="2">
    <source>
        <dbReference type="PIRSR" id="PIRSR001220-2"/>
    </source>
</evidence>
<dbReference type="InterPro" id="IPR006034">
    <property type="entry name" value="Asparaginase/glutaminase-like"/>
</dbReference>
<keyword evidence="8" id="KW-1185">Reference proteome</keyword>
<dbReference type="GO" id="GO:0009066">
    <property type="term" value="P:aspartate family amino acid metabolic process"/>
    <property type="evidence" value="ECO:0007669"/>
    <property type="project" value="UniProtKB-ARBA"/>
</dbReference>
<dbReference type="InterPro" id="IPR027473">
    <property type="entry name" value="L-asparaginase_C"/>
</dbReference>
<protein>
    <recommendedName>
        <fullName evidence="1">asparaginase</fullName>
        <ecNumber evidence="1">3.5.1.1</ecNumber>
    </recommendedName>
</protein>
<dbReference type="OMA" id="CMFGPTS"/>
<dbReference type="InterPro" id="IPR040919">
    <property type="entry name" value="Asparaginase_C"/>
</dbReference>
<dbReference type="GeneID" id="9837508"/>
<evidence type="ECO:0000256" key="4">
    <source>
        <dbReference type="SAM" id="MobiDB-lite"/>
    </source>
</evidence>
<dbReference type="STRING" id="70448.Q00WU7"/>
<dbReference type="PANTHER" id="PTHR11707">
    <property type="entry name" value="L-ASPARAGINASE"/>
    <property type="match status" value="1"/>
</dbReference>
<feature type="domain" description="Asparaginase/glutaminase C-terminal" evidence="6">
    <location>
        <begin position="285"/>
        <end position="384"/>
    </location>
</feature>
<dbReference type="PIRSF" id="PIRSF500176">
    <property type="entry name" value="L_ASNase"/>
    <property type="match status" value="1"/>
</dbReference>
<dbReference type="AlphaFoldDB" id="Q00WU7"/>
<dbReference type="SMART" id="SM00870">
    <property type="entry name" value="Asparaginase"/>
    <property type="match status" value="1"/>
</dbReference>
<dbReference type="PANTHER" id="PTHR11707:SF28">
    <property type="entry name" value="60 KDA LYSOPHOSPHOLIPASE"/>
    <property type="match status" value="1"/>
</dbReference>
<proteinExistence type="predicted"/>
<evidence type="ECO:0000259" key="5">
    <source>
        <dbReference type="Pfam" id="PF00710"/>
    </source>
</evidence>
<dbReference type="EC" id="3.5.1.1" evidence="1"/>
<dbReference type="InterPro" id="IPR037152">
    <property type="entry name" value="L-asparaginase_N_sf"/>
</dbReference>
<evidence type="ECO:0000313" key="7">
    <source>
        <dbReference type="EMBL" id="CAL56564.1"/>
    </source>
</evidence>
<dbReference type="EMBL" id="CAID01000013">
    <property type="protein sequence ID" value="CAL56564.1"/>
    <property type="molecule type" value="Genomic_DNA"/>
</dbReference>
<accession>Q00WU7</accession>
<dbReference type="InterPro" id="IPR027475">
    <property type="entry name" value="Asparaginase/glutaminase_AS2"/>
</dbReference>
<feature type="binding site" evidence="2">
    <location>
        <position position="124"/>
    </location>
    <ligand>
        <name>substrate</name>
    </ligand>
</feature>
<dbReference type="CDD" id="cd08963">
    <property type="entry name" value="L-asparaginase_I"/>
    <property type="match status" value="1"/>
</dbReference>
<evidence type="ECO:0000259" key="6">
    <source>
        <dbReference type="Pfam" id="PF17763"/>
    </source>
</evidence>
<dbReference type="PROSITE" id="PS51732">
    <property type="entry name" value="ASN_GLN_ASE_3"/>
    <property type="match status" value="1"/>
</dbReference>
<organism evidence="7 8">
    <name type="scientific">Ostreococcus tauri</name>
    <name type="common">Marine green alga</name>
    <dbReference type="NCBI Taxonomy" id="70448"/>
    <lineage>
        <taxon>Eukaryota</taxon>
        <taxon>Viridiplantae</taxon>
        <taxon>Chlorophyta</taxon>
        <taxon>Mamiellophyceae</taxon>
        <taxon>Mamiellales</taxon>
        <taxon>Bathycoccaceae</taxon>
        <taxon>Ostreococcus</taxon>
    </lineage>
</organism>
<dbReference type="PIRSF" id="PIRSF001220">
    <property type="entry name" value="L-ASNase_gatD"/>
    <property type="match status" value="1"/>
</dbReference>
<sequence>MDAPEKVDSAVGLAPGAIPRPESVENLRRQRSLGLLPGPTKDARPELAPRPRVLMFHCGGTLGMGAESFAEDERCASPRPVPMRGGGKYRALGSNKFLLDVLDVVPELTSLADIEVVVLMNKDSSEMDARDWKALGLALHEKRESYGGFIIAHGTDTMAYTASALSLMLEGFGKPIVLTGSQLPLAYPRSDARQNLLDALTCIVGSKSCGGVVDFYEVAICFNGKLLRGNRAQKTSATVYAAFSSPSYPALARLGVGVDWNHARLLPRQEQYTPRFDVNPNVIRVPVIPGLDIAAAYGDVYERGVRGIVLEAFGVGNFPSSLIPWLTEQTAKGLRVHLSTQCQSGELRPELYAAGLGALAVGARSGPVMTIECSVVKMMLCLANPGFDLDRSVAGETDTVDFCI</sequence>
<evidence type="ECO:0000256" key="3">
    <source>
        <dbReference type="PROSITE-ProRule" id="PRU10100"/>
    </source>
</evidence>
<feature type="domain" description="L-asparaginase N-terminal" evidence="5">
    <location>
        <begin position="100"/>
        <end position="262"/>
    </location>
</feature>
<dbReference type="PROSITE" id="PS00917">
    <property type="entry name" value="ASN_GLN_ASE_2"/>
    <property type="match status" value="1"/>
</dbReference>
<dbReference type="SFLD" id="SFLDS00057">
    <property type="entry name" value="Glutaminase/Asparaginase"/>
    <property type="match status" value="1"/>
</dbReference>
<dbReference type="KEGG" id="ota:OT_ostta13g02240"/>
<dbReference type="Pfam" id="PF00710">
    <property type="entry name" value="Asparaginase"/>
    <property type="match status" value="1"/>
</dbReference>
<dbReference type="Proteomes" id="UP000009170">
    <property type="component" value="Unassembled WGS sequence"/>
</dbReference>
<dbReference type="Gene3D" id="3.40.50.1170">
    <property type="entry name" value="L-asparaginase, N-terminal domain"/>
    <property type="match status" value="1"/>
</dbReference>
<feature type="region of interest" description="Disordered" evidence="4">
    <location>
        <begin position="1"/>
        <end position="24"/>
    </location>
</feature>
<name>Q00WU7_OSTTA</name>
<dbReference type="OrthoDB" id="542841at2759"/>